<dbReference type="InterPro" id="IPR043917">
    <property type="entry name" value="DUF5753"/>
</dbReference>
<comment type="caution">
    <text evidence="2">The sequence shown here is derived from an EMBL/GenBank/DDBJ whole genome shotgun (WGS) entry which is preliminary data.</text>
</comment>
<evidence type="ECO:0000259" key="1">
    <source>
        <dbReference type="PROSITE" id="PS50943"/>
    </source>
</evidence>
<proteinExistence type="predicted"/>
<dbReference type="SMART" id="SM00530">
    <property type="entry name" value="HTH_XRE"/>
    <property type="match status" value="1"/>
</dbReference>
<dbReference type="Pfam" id="PF19054">
    <property type="entry name" value="DUF5753"/>
    <property type="match status" value="1"/>
</dbReference>
<keyword evidence="3" id="KW-1185">Reference proteome</keyword>
<reference evidence="2 3" key="1">
    <citation type="submission" date="2019-07" db="EMBL/GenBank/DDBJ databases">
        <title>Lentzea xizangensis sp. nov., isolated from Qinghai-Tibetan Plateau Soils.</title>
        <authorList>
            <person name="Huang J."/>
        </authorList>
    </citation>
    <scope>NUCLEOTIDE SEQUENCE [LARGE SCALE GENOMIC DNA]</scope>
    <source>
        <strain evidence="2 3">FXJ1.1311</strain>
    </source>
</reference>
<dbReference type="Proteomes" id="UP000316639">
    <property type="component" value="Unassembled WGS sequence"/>
</dbReference>
<dbReference type="Pfam" id="PF13560">
    <property type="entry name" value="HTH_31"/>
    <property type="match status" value="1"/>
</dbReference>
<evidence type="ECO:0000313" key="2">
    <source>
        <dbReference type="EMBL" id="TWP46518.1"/>
    </source>
</evidence>
<dbReference type="OrthoDB" id="5177725at2"/>
<dbReference type="InterPro" id="IPR001387">
    <property type="entry name" value="Cro/C1-type_HTH"/>
</dbReference>
<organism evidence="2 3">
    <name type="scientific">Lentzea tibetensis</name>
    <dbReference type="NCBI Taxonomy" id="2591470"/>
    <lineage>
        <taxon>Bacteria</taxon>
        <taxon>Bacillati</taxon>
        <taxon>Actinomycetota</taxon>
        <taxon>Actinomycetes</taxon>
        <taxon>Pseudonocardiales</taxon>
        <taxon>Pseudonocardiaceae</taxon>
        <taxon>Lentzea</taxon>
    </lineage>
</organism>
<dbReference type="EMBL" id="VOBR01000032">
    <property type="protein sequence ID" value="TWP46518.1"/>
    <property type="molecule type" value="Genomic_DNA"/>
</dbReference>
<dbReference type="CDD" id="cd00093">
    <property type="entry name" value="HTH_XRE"/>
    <property type="match status" value="1"/>
</dbReference>
<dbReference type="InterPro" id="IPR010982">
    <property type="entry name" value="Lambda_DNA-bd_dom_sf"/>
</dbReference>
<dbReference type="SUPFAM" id="SSF47413">
    <property type="entry name" value="lambda repressor-like DNA-binding domains"/>
    <property type="match status" value="1"/>
</dbReference>
<feature type="domain" description="HTH cro/C1-type" evidence="1">
    <location>
        <begin position="18"/>
        <end position="71"/>
    </location>
</feature>
<protein>
    <submittedName>
        <fullName evidence="2">Helix-turn-helix domain-containing protein</fullName>
    </submittedName>
</protein>
<dbReference type="GO" id="GO:0003677">
    <property type="term" value="F:DNA binding"/>
    <property type="evidence" value="ECO:0007669"/>
    <property type="project" value="InterPro"/>
</dbReference>
<evidence type="ECO:0000313" key="3">
    <source>
        <dbReference type="Proteomes" id="UP000316639"/>
    </source>
</evidence>
<dbReference type="PROSITE" id="PS50943">
    <property type="entry name" value="HTH_CROC1"/>
    <property type="match status" value="1"/>
</dbReference>
<dbReference type="AlphaFoldDB" id="A0A563EIZ8"/>
<dbReference type="Gene3D" id="1.10.260.40">
    <property type="entry name" value="lambda repressor-like DNA-binding domains"/>
    <property type="match status" value="1"/>
</dbReference>
<sequence>MPRGGTPVSQLRRLRAELKTLREDLGQTQKDVADALEWSSSKVIRIENGPVGISITDLKALLFHYKVTDDQRVDDLLELARGSKQPAWWHRFKDVYSAKFLTFLGLESSAIRIRQFQQMLVPGLLQSPEYMRALLKSYGNSPEVIERGAAVRSERQRVVMVENNVETYFIVDESVLHRLIGDEWVMRGQLLHLKELAGKPNVSIQVVPFTAGVHRGLASSFEIFQLSEQEDDYAMVVELPYQDRLIEESNEETKDYVAIFAELEKVALSPEDSLVLIDRLLGKLPG</sequence>
<accession>A0A563EIZ8</accession>
<gene>
    <name evidence="2" type="ORF">FKR81_35750</name>
</gene>
<name>A0A563EIZ8_9PSEU</name>